<keyword evidence="1" id="KW-0324">Glycolysis</keyword>
<sequence length="190" mass="21177">MTELLILRHGETFWNRERRMQGWRDSALTPAGRAQALATGRLLRTIREDWHGWRFLSSPLGRALNTAEMALASLGPVEVEPDLREIGMGEWEGLTLDEIAHRWPACATLSDPLAWYAAAPGGESLDDLRARAEAVLARLDGPAVLVTHGFFSRYLRGAALGLAEEEMSELEDRQGVVWRIQAGRMETLTT</sequence>
<evidence type="ECO:0000313" key="3">
    <source>
        <dbReference type="EMBL" id="KFI31784.1"/>
    </source>
</evidence>
<gene>
    <name evidence="3" type="ORF">CN97_04970</name>
</gene>
<dbReference type="EMBL" id="JGYG01000001">
    <property type="protein sequence ID" value="KFI31784.1"/>
    <property type="molecule type" value="Genomic_DNA"/>
</dbReference>
<dbReference type="PROSITE" id="PS00175">
    <property type="entry name" value="PG_MUTASE"/>
    <property type="match status" value="1"/>
</dbReference>
<keyword evidence="4" id="KW-1185">Reference proteome</keyword>
<protein>
    <submittedName>
        <fullName evidence="3">Phosphoglycerate mutase</fullName>
    </submittedName>
</protein>
<accession>A0A086YBY4</accession>
<organism evidence="3 4">
    <name type="scientific">Haematobacter massiliensis</name>
    <dbReference type="NCBI Taxonomy" id="195105"/>
    <lineage>
        <taxon>Bacteria</taxon>
        <taxon>Pseudomonadati</taxon>
        <taxon>Pseudomonadota</taxon>
        <taxon>Alphaproteobacteria</taxon>
        <taxon>Rhodobacterales</taxon>
        <taxon>Paracoccaceae</taxon>
        <taxon>Haematobacter</taxon>
    </lineage>
</organism>
<dbReference type="eggNOG" id="COG0406">
    <property type="taxonomic scope" value="Bacteria"/>
</dbReference>
<dbReference type="InterPro" id="IPR001345">
    <property type="entry name" value="PG/BPGM_mutase_AS"/>
</dbReference>
<name>A0A086YBY4_9RHOB</name>
<dbReference type="PIRSF" id="PIRSF000709">
    <property type="entry name" value="6PFK_2-Ptase"/>
    <property type="match status" value="1"/>
</dbReference>
<dbReference type="SMART" id="SM00855">
    <property type="entry name" value="PGAM"/>
    <property type="match status" value="1"/>
</dbReference>
<keyword evidence="2" id="KW-0413">Isomerase</keyword>
<dbReference type="CDD" id="cd07067">
    <property type="entry name" value="HP_PGM_like"/>
    <property type="match status" value="1"/>
</dbReference>
<reference evidence="3 4" key="1">
    <citation type="submission" date="2014-03" db="EMBL/GenBank/DDBJ databases">
        <title>Genome of Haematobacter massiliensis CCUG 47968.</title>
        <authorList>
            <person name="Wang D."/>
            <person name="Wang G."/>
        </authorList>
    </citation>
    <scope>NUCLEOTIDE SEQUENCE [LARGE SCALE GENOMIC DNA]</scope>
    <source>
        <strain evidence="3 4">CCUG 47968</strain>
    </source>
</reference>
<dbReference type="InterPro" id="IPR029033">
    <property type="entry name" value="His_PPase_superfam"/>
</dbReference>
<dbReference type="GO" id="GO:0005737">
    <property type="term" value="C:cytoplasm"/>
    <property type="evidence" value="ECO:0007669"/>
    <property type="project" value="TreeGrafter"/>
</dbReference>
<dbReference type="Gene3D" id="3.40.50.1240">
    <property type="entry name" value="Phosphoglycerate mutase-like"/>
    <property type="match status" value="1"/>
</dbReference>
<dbReference type="OrthoDB" id="9781415at2"/>
<proteinExistence type="predicted"/>
<dbReference type="SUPFAM" id="SSF53254">
    <property type="entry name" value="Phosphoglycerate mutase-like"/>
    <property type="match status" value="1"/>
</dbReference>
<evidence type="ECO:0000256" key="1">
    <source>
        <dbReference type="ARBA" id="ARBA00023152"/>
    </source>
</evidence>
<dbReference type="Pfam" id="PF00300">
    <property type="entry name" value="His_Phos_1"/>
    <property type="match status" value="1"/>
</dbReference>
<dbReference type="InterPro" id="IPR013078">
    <property type="entry name" value="His_Pase_superF_clade-1"/>
</dbReference>
<evidence type="ECO:0000256" key="2">
    <source>
        <dbReference type="ARBA" id="ARBA00023235"/>
    </source>
</evidence>
<comment type="caution">
    <text evidence="3">The sequence shown here is derived from an EMBL/GenBank/DDBJ whole genome shotgun (WGS) entry which is preliminary data.</text>
</comment>
<dbReference type="AlphaFoldDB" id="A0A086YBY4"/>
<dbReference type="InterPro" id="IPR050275">
    <property type="entry name" value="PGM_Phosphatase"/>
</dbReference>
<dbReference type="PANTHER" id="PTHR48100">
    <property type="entry name" value="BROAD-SPECIFICITY PHOSPHATASE YOR283W-RELATED"/>
    <property type="match status" value="1"/>
</dbReference>
<dbReference type="Proteomes" id="UP000028826">
    <property type="component" value="Unassembled WGS sequence"/>
</dbReference>
<dbReference type="STRING" id="195105.CN97_04970"/>
<dbReference type="RefSeq" id="WP_035705712.1">
    <property type="nucleotide sequence ID" value="NZ_CAMIFG010000024.1"/>
</dbReference>
<dbReference type="GO" id="GO:0016791">
    <property type="term" value="F:phosphatase activity"/>
    <property type="evidence" value="ECO:0007669"/>
    <property type="project" value="TreeGrafter"/>
</dbReference>
<dbReference type="PANTHER" id="PTHR48100:SF1">
    <property type="entry name" value="HISTIDINE PHOSPHATASE FAMILY PROTEIN-RELATED"/>
    <property type="match status" value="1"/>
</dbReference>
<evidence type="ECO:0000313" key="4">
    <source>
        <dbReference type="Proteomes" id="UP000028826"/>
    </source>
</evidence>